<protein>
    <submittedName>
        <fullName evidence="1">Major inner capsid protein VP3</fullName>
    </submittedName>
</protein>
<keyword evidence="2" id="KW-1185">Reference proteome</keyword>
<comment type="caution">
    <text evidence="1">The sequence shown here is derived from an EMBL/GenBank/DDBJ whole genome shotgun (WGS) entry which is preliminary data.</text>
</comment>
<gene>
    <name evidence="1" type="ORF">KUDE01_014296</name>
</gene>
<evidence type="ECO:0000313" key="1">
    <source>
        <dbReference type="EMBL" id="KAK1889621.1"/>
    </source>
</evidence>
<evidence type="ECO:0000313" key="2">
    <source>
        <dbReference type="Proteomes" id="UP001228049"/>
    </source>
</evidence>
<dbReference type="Proteomes" id="UP001228049">
    <property type="component" value="Unassembled WGS sequence"/>
</dbReference>
<dbReference type="AlphaFoldDB" id="A0AAD9BVP2"/>
<dbReference type="EMBL" id="JASDAP010000016">
    <property type="protein sequence ID" value="KAK1889621.1"/>
    <property type="molecule type" value="Genomic_DNA"/>
</dbReference>
<name>A0AAD9BVP2_DISEL</name>
<sequence>MPSQEEDGESHPICFVVQSITNSTTKYQSELRCVIVTVGNEPTITTAVPSTTTPVTGVSKQGRAFTFNPQTLRTCPFVPE</sequence>
<organism evidence="1 2">
    <name type="scientific">Dissostichus eleginoides</name>
    <name type="common">Patagonian toothfish</name>
    <name type="synonym">Dissostichus amissus</name>
    <dbReference type="NCBI Taxonomy" id="100907"/>
    <lineage>
        <taxon>Eukaryota</taxon>
        <taxon>Metazoa</taxon>
        <taxon>Chordata</taxon>
        <taxon>Craniata</taxon>
        <taxon>Vertebrata</taxon>
        <taxon>Euteleostomi</taxon>
        <taxon>Actinopterygii</taxon>
        <taxon>Neopterygii</taxon>
        <taxon>Teleostei</taxon>
        <taxon>Neoteleostei</taxon>
        <taxon>Acanthomorphata</taxon>
        <taxon>Eupercaria</taxon>
        <taxon>Perciformes</taxon>
        <taxon>Notothenioidei</taxon>
        <taxon>Nototheniidae</taxon>
        <taxon>Dissostichus</taxon>
    </lineage>
</organism>
<accession>A0AAD9BVP2</accession>
<proteinExistence type="predicted"/>
<reference evidence="1" key="1">
    <citation type="submission" date="2023-04" db="EMBL/GenBank/DDBJ databases">
        <title>Chromosome-level genome of Chaenocephalus aceratus.</title>
        <authorList>
            <person name="Park H."/>
        </authorList>
    </citation>
    <scope>NUCLEOTIDE SEQUENCE</scope>
    <source>
        <strain evidence="1">DE</strain>
        <tissue evidence="1">Muscle</tissue>
    </source>
</reference>